<dbReference type="PANTHER" id="PTHR42760">
    <property type="entry name" value="SHORT-CHAIN DEHYDROGENASES/REDUCTASES FAMILY MEMBER"/>
    <property type="match status" value="1"/>
</dbReference>
<dbReference type="EMBL" id="RBZV01000006">
    <property type="protein sequence ID" value="RKP46796.1"/>
    <property type="molecule type" value="Genomic_DNA"/>
</dbReference>
<dbReference type="GO" id="GO:0016616">
    <property type="term" value="F:oxidoreductase activity, acting on the CH-OH group of donors, NAD or NADP as acceptor"/>
    <property type="evidence" value="ECO:0007669"/>
    <property type="project" value="TreeGrafter"/>
</dbReference>
<dbReference type="FunFam" id="3.40.50.720:FF:000084">
    <property type="entry name" value="Short-chain dehydrogenase reductase"/>
    <property type="match status" value="1"/>
</dbReference>
<sequence>MRDRERQVAVITGAASGIGSATARLLAREGYDIACLDRDEARLADLVAELGVRHRSFCLDVCDEAAVVSAFREIVAWRGRIDALATCAGVVDTTEWAKLSTERFLEVLNVNVLGTFLPIREAAAVMRPGSRICTVSSVAGIRGGGLAGTVAYAASKGGVISLTKTLARELGALGINVNGIAPAVVRTPMLDQTTTEPGQIERFRGMTALRREGGAQEAAEAIVWFLSKRASFITGTTLPVDGGLTML</sequence>
<dbReference type="CDD" id="cd05233">
    <property type="entry name" value="SDR_c"/>
    <property type="match status" value="1"/>
</dbReference>
<comment type="similarity">
    <text evidence="1">Belongs to the short-chain dehydrogenases/reductases (SDR) family.</text>
</comment>
<dbReference type="PROSITE" id="PS00061">
    <property type="entry name" value="ADH_SHORT"/>
    <property type="match status" value="1"/>
</dbReference>
<dbReference type="OrthoDB" id="8557335at2"/>
<keyword evidence="2" id="KW-0560">Oxidoreductase</keyword>
<evidence type="ECO:0000313" key="4">
    <source>
        <dbReference type="Proteomes" id="UP000280434"/>
    </source>
</evidence>
<dbReference type="RefSeq" id="WP_121278624.1">
    <property type="nucleotide sequence ID" value="NZ_RBZV01000006.1"/>
</dbReference>
<dbReference type="Pfam" id="PF13561">
    <property type="entry name" value="adh_short_C2"/>
    <property type="match status" value="1"/>
</dbReference>
<accession>A0A494XE90</accession>
<dbReference type="PRINTS" id="PR00081">
    <property type="entry name" value="GDHRDH"/>
</dbReference>
<gene>
    <name evidence="3" type="ORF">D7S89_15615</name>
</gene>
<reference evidence="3 4" key="1">
    <citation type="submission" date="2018-10" db="EMBL/GenBank/DDBJ databases">
        <title>Paraburkholderia sp. 7MK8-2, isolated from soil.</title>
        <authorList>
            <person name="Gao Z.-H."/>
            <person name="Qiu L.-H."/>
        </authorList>
    </citation>
    <scope>NUCLEOTIDE SEQUENCE [LARGE SCALE GENOMIC DNA]</scope>
    <source>
        <strain evidence="3 4">7MK8-2</strain>
    </source>
</reference>
<evidence type="ECO:0000256" key="1">
    <source>
        <dbReference type="ARBA" id="ARBA00006484"/>
    </source>
</evidence>
<dbReference type="Proteomes" id="UP000280434">
    <property type="component" value="Unassembled WGS sequence"/>
</dbReference>
<evidence type="ECO:0000313" key="3">
    <source>
        <dbReference type="EMBL" id="RKP46796.1"/>
    </source>
</evidence>
<dbReference type="InterPro" id="IPR036291">
    <property type="entry name" value="NAD(P)-bd_dom_sf"/>
</dbReference>
<organism evidence="3 4">
    <name type="scientific">Trinickia fusca</name>
    <dbReference type="NCBI Taxonomy" id="2419777"/>
    <lineage>
        <taxon>Bacteria</taxon>
        <taxon>Pseudomonadati</taxon>
        <taxon>Pseudomonadota</taxon>
        <taxon>Betaproteobacteria</taxon>
        <taxon>Burkholderiales</taxon>
        <taxon>Burkholderiaceae</taxon>
        <taxon>Trinickia</taxon>
    </lineage>
</organism>
<keyword evidence="4" id="KW-1185">Reference proteome</keyword>
<protein>
    <submittedName>
        <fullName evidence="3">SDR family oxidoreductase</fullName>
    </submittedName>
</protein>
<dbReference type="PANTHER" id="PTHR42760:SF133">
    <property type="entry name" value="3-OXOACYL-[ACYL-CARRIER-PROTEIN] REDUCTASE"/>
    <property type="match status" value="1"/>
</dbReference>
<dbReference type="AlphaFoldDB" id="A0A494XE90"/>
<dbReference type="InterPro" id="IPR020904">
    <property type="entry name" value="Sc_DH/Rdtase_CS"/>
</dbReference>
<dbReference type="SUPFAM" id="SSF51735">
    <property type="entry name" value="NAD(P)-binding Rossmann-fold domains"/>
    <property type="match status" value="1"/>
</dbReference>
<name>A0A494XE90_9BURK</name>
<proteinExistence type="inferred from homology"/>
<comment type="caution">
    <text evidence="3">The sequence shown here is derived from an EMBL/GenBank/DDBJ whole genome shotgun (WGS) entry which is preliminary data.</text>
</comment>
<dbReference type="Gene3D" id="3.40.50.720">
    <property type="entry name" value="NAD(P)-binding Rossmann-like Domain"/>
    <property type="match status" value="1"/>
</dbReference>
<dbReference type="PRINTS" id="PR00080">
    <property type="entry name" value="SDRFAMILY"/>
</dbReference>
<dbReference type="InterPro" id="IPR002347">
    <property type="entry name" value="SDR_fam"/>
</dbReference>
<evidence type="ECO:0000256" key="2">
    <source>
        <dbReference type="ARBA" id="ARBA00023002"/>
    </source>
</evidence>